<dbReference type="AlphaFoldDB" id="A0A7S3DNU2"/>
<evidence type="ECO:0000256" key="3">
    <source>
        <dbReference type="ARBA" id="ARBA00022833"/>
    </source>
</evidence>
<dbReference type="InterPro" id="IPR006913">
    <property type="entry name" value="CENP-V/GFA"/>
</dbReference>
<feature type="compositionally biased region" description="Polar residues" evidence="4">
    <location>
        <begin position="248"/>
        <end position="260"/>
    </location>
</feature>
<gene>
    <name evidence="6" type="ORF">APAL1065_LOCUS10562</name>
</gene>
<keyword evidence="2" id="KW-0479">Metal-binding</keyword>
<protein>
    <recommendedName>
        <fullName evidence="5">CENP-V/GFA domain-containing protein</fullName>
    </recommendedName>
</protein>
<dbReference type="SUPFAM" id="SSF51316">
    <property type="entry name" value="Mss4-like"/>
    <property type="match status" value="1"/>
</dbReference>
<dbReference type="EMBL" id="HBHT01015837">
    <property type="protein sequence ID" value="CAD9962560.1"/>
    <property type="molecule type" value="Transcribed_RNA"/>
</dbReference>
<sequence>MSRPGSNTLVSSSSLGTAAEAFGWTTTVALGLLLLQWVGTHHDENDAENNNYDFSQWLTSRTLLQLIGLKQSEEQKKDDDGTVPLHRGSCQCGSITFKLTPARRVPVLQNYTHLGKLQYPTARVPSDQLQLTSGKHLWNTYHVSSQEDGSIWAFSFCRSCATQLLHATEGDQSSLFVNVSCFAVPEQEKASTKKNKKEKGTPACDDASVGTKTSVATALPYFADPRLFSEPSPSMRADPAPRGAGLSRGTSWRRQQQQSPPELVTYTEGSSLDEGEGDADDHIGQNIVMDPDCGGSISSRSSVGHHHTVPYGKTFGSRVATSVTGASSSASFSTSASISPQAIEAPGASLDYNVSSSREAMLYNMRKHLRDSHLGEEKKMSMP</sequence>
<evidence type="ECO:0000259" key="5">
    <source>
        <dbReference type="Pfam" id="PF04828"/>
    </source>
</evidence>
<dbReference type="GO" id="GO:0046872">
    <property type="term" value="F:metal ion binding"/>
    <property type="evidence" value="ECO:0007669"/>
    <property type="project" value="UniProtKB-KW"/>
</dbReference>
<evidence type="ECO:0000256" key="2">
    <source>
        <dbReference type="ARBA" id="ARBA00022723"/>
    </source>
</evidence>
<organism evidence="6">
    <name type="scientific">Entomoneis paludosa</name>
    <dbReference type="NCBI Taxonomy" id="265537"/>
    <lineage>
        <taxon>Eukaryota</taxon>
        <taxon>Sar</taxon>
        <taxon>Stramenopiles</taxon>
        <taxon>Ochrophyta</taxon>
        <taxon>Bacillariophyta</taxon>
        <taxon>Bacillariophyceae</taxon>
        <taxon>Bacillariophycidae</taxon>
        <taxon>Entomoneidaceae</taxon>
        <taxon>Entomoneis</taxon>
    </lineage>
</organism>
<evidence type="ECO:0000256" key="1">
    <source>
        <dbReference type="ARBA" id="ARBA00005495"/>
    </source>
</evidence>
<proteinExistence type="inferred from homology"/>
<feature type="region of interest" description="Disordered" evidence="4">
    <location>
        <begin position="229"/>
        <end position="305"/>
    </location>
</feature>
<dbReference type="Gene3D" id="2.170.150.70">
    <property type="match status" value="1"/>
</dbReference>
<comment type="similarity">
    <text evidence="1">Belongs to the Gfa family.</text>
</comment>
<feature type="region of interest" description="Disordered" evidence="4">
    <location>
        <begin position="188"/>
        <end position="208"/>
    </location>
</feature>
<dbReference type="Pfam" id="PF04828">
    <property type="entry name" value="GFA"/>
    <property type="match status" value="1"/>
</dbReference>
<dbReference type="InterPro" id="IPR011057">
    <property type="entry name" value="Mss4-like_sf"/>
</dbReference>
<evidence type="ECO:0000256" key="4">
    <source>
        <dbReference type="SAM" id="MobiDB-lite"/>
    </source>
</evidence>
<name>A0A7S3DNU2_9STRA</name>
<keyword evidence="3" id="KW-0862">Zinc</keyword>
<evidence type="ECO:0000313" key="6">
    <source>
        <dbReference type="EMBL" id="CAD9962560.1"/>
    </source>
</evidence>
<feature type="domain" description="CENP-V/GFA" evidence="5">
    <location>
        <begin position="87"/>
        <end position="189"/>
    </location>
</feature>
<accession>A0A7S3DNU2</accession>
<dbReference type="GO" id="GO:0016846">
    <property type="term" value="F:carbon-sulfur lyase activity"/>
    <property type="evidence" value="ECO:0007669"/>
    <property type="project" value="InterPro"/>
</dbReference>
<reference evidence="6" key="1">
    <citation type="submission" date="2021-01" db="EMBL/GenBank/DDBJ databases">
        <authorList>
            <person name="Corre E."/>
            <person name="Pelletier E."/>
            <person name="Niang G."/>
            <person name="Scheremetjew M."/>
            <person name="Finn R."/>
            <person name="Kale V."/>
            <person name="Holt S."/>
            <person name="Cochrane G."/>
            <person name="Meng A."/>
            <person name="Brown T."/>
            <person name="Cohen L."/>
        </authorList>
    </citation>
    <scope>NUCLEOTIDE SEQUENCE</scope>
    <source>
        <strain evidence="6">CCMP125</strain>
    </source>
</reference>